<dbReference type="InterPro" id="IPR001296">
    <property type="entry name" value="Glyco_trans_1"/>
</dbReference>
<dbReference type="PANTHER" id="PTHR45947:SF3">
    <property type="entry name" value="SULFOQUINOVOSYL TRANSFERASE SQD2"/>
    <property type="match status" value="1"/>
</dbReference>
<feature type="domain" description="Glycosyl transferase family 1" evidence="1">
    <location>
        <begin position="199"/>
        <end position="329"/>
    </location>
</feature>
<name>K9ZXW3_DEIPD</name>
<dbReference type="eggNOG" id="COG0438">
    <property type="taxonomic scope" value="Bacteria"/>
</dbReference>
<dbReference type="AlphaFoldDB" id="K9ZXW3"/>
<evidence type="ECO:0000313" key="3">
    <source>
        <dbReference type="EMBL" id="AFZ66503.1"/>
    </source>
</evidence>
<dbReference type="InterPro" id="IPR028098">
    <property type="entry name" value="Glyco_trans_4-like_N"/>
</dbReference>
<dbReference type="EMBL" id="CP003382">
    <property type="protein sequence ID" value="AFZ66503.1"/>
    <property type="molecule type" value="Genomic_DNA"/>
</dbReference>
<evidence type="ECO:0000259" key="2">
    <source>
        <dbReference type="Pfam" id="PF13439"/>
    </source>
</evidence>
<accession>K9ZXW3</accession>
<evidence type="ECO:0000313" key="4">
    <source>
        <dbReference type="Proteomes" id="UP000010467"/>
    </source>
</evidence>
<dbReference type="PATRIC" id="fig|937777.3.peg.942"/>
<gene>
    <name evidence="3" type="ordered locus">Deipe_0935</name>
</gene>
<dbReference type="Pfam" id="PF00534">
    <property type="entry name" value="Glycos_transf_1"/>
    <property type="match status" value="1"/>
</dbReference>
<dbReference type="RefSeq" id="WP_015234813.1">
    <property type="nucleotide sequence ID" value="NC_019793.1"/>
</dbReference>
<feature type="domain" description="Glycosyltransferase subfamily 4-like N-terminal" evidence="2">
    <location>
        <begin position="54"/>
        <end position="192"/>
    </location>
</feature>
<protein>
    <submittedName>
        <fullName evidence="3">Glycosyltransferase</fullName>
    </submittedName>
</protein>
<reference evidence="4" key="1">
    <citation type="submission" date="2012-03" db="EMBL/GenBank/DDBJ databases">
        <title>Complete sequence of chromosome of Deinococcus peraridilitoris DSM 19664.</title>
        <authorList>
            <person name="Lucas S."/>
            <person name="Copeland A."/>
            <person name="Lapidus A."/>
            <person name="Glavina del Rio T."/>
            <person name="Dalin E."/>
            <person name="Tice H."/>
            <person name="Bruce D."/>
            <person name="Goodwin L."/>
            <person name="Pitluck S."/>
            <person name="Peters L."/>
            <person name="Mikhailova N."/>
            <person name="Lu M."/>
            <person name="Kyrpides N."/>
            <person name="Mavromatis K."/>
            <person name="Ivanova N."/>
            <person name="Brettin T."/>
            <person name="Detter J.C."/>
            <person name="Han C."/>
            <person name="Larimer F."/>
            <person name="Land M."/>
            <person name="Hauser L."/>
            <person name="Markowitz V."/>
            <person name="Cheng J.-F."/>
            <person name="Hugenholtz P."/>
            <person name="Woyke T."/>
            <person name="Wu D."/>
            <person name="Pukall R."/>
            <person name="Steenblock K."/>
            <person name="Brambilla E."/>
            <person name="Klenk H.-P."/>
            <person name="Eisen J.A."/>
        </authorList>
    </citation>
    <scope>NUCLEOTIDE SEQUENCE [LARGE SCALE GENOMIC DNA]</scope>
    <source>
        <strain evidence="4">DSM 19664 / LMG 22246 / CIP 109416 / KR-200</strain>
    </source>
</reference>
<proteinExistence type="predicted"/>
<dbReference type="OrthoDB" id="9801609at2"/>
<dbReference type="Pfam" id="PF13439">
    <property type="entry name" value="Glyco_transf_4"/>
    <property type="match status" value="1"/>
</dbReference>
<dbReference type="InterPro" id="IPR050194">
    <property type="entry name" value="Glycosyltransferase_grp1"/>
</dbReference>
<keyword evidence="4" id="KW-1185">Reference proteome</keyword>
<dbReference type="KEGG" id="dpd:Deipe_0935"/>
<evidence type="ECO:0000259" key="1">
    <source>
        <dbReference type="Pfam" id="PF00534"/>
    </source>
</evidence>
<dbReference type="HOGENOM" id="CLU_041001_0_0_0"/>
<dbReference type="PANTHER" id="PTHR45947">
    <property type="entry name" value="SULFOQUINOVOSYL TRANSFERASE SQD2"/>
    <property type="match status" value="1"/>
</dbReference>
<keyword evidence="3" id="KW-0808">Transferase</keyword>
<organism evidence="3 4">
    <name type="scientific">Deinococcus peraridilitoris (strain DSM 19664 / LMG 22246 / CIP 109416 / KR-200)</name>
    <dbReference type="NCBI Taxonomy" id="937777"/>
    <lineage>
        <taxon>Bacteria</taxon>
        <taxon>Thermotogati</taxon>
        <taxon>Deinococcota</taxon>
        <taxon>Deinococci</taxon>
        <taxon>Deinococcales</taxon>
        <taxon>Deinococcaceae</taxon>
        <taxon>Deinococcus</taxon>
    </lineage>
</organism>
<dbReference type="STRING" id="937777.Deipe_0935"/>
<dbReference type="GO" id="GO:0016757">
    <property type="term" value="F:glycosyltransferase activity"/>
    <property type="evidence" value="ECO:0007669"/>
    <property type="project" value="InterPro"/>
</dbReference>
<dbReference type="SUPFAM" id="SSF53756">
    <property type="entry name" value="UDP-Glycosyltransferase/glycogen phosphorylase"/>
    <property type="match status" value="1"/>
</dbReference>
<dbReference type="Gene3D" id="3.40.50.2000">
    <property type="entry name" value="Glycogen Phosphorylase B"/>
    <property type="match status" value="2"/>
</dbReference>
<sequence>MKTAIVHDWLTNHAGSEKVVEGLLHLVPDAPIYTLVHQPENFRGTAFHGRDIRTSFVQRLPRGAQKYQTYLPLMPLAVEQFDLSEYDLILSSSHAVAKGVRVGAGQLHVSYVHTPIRYAWDLQDQYLREAGLDRGVKGAAARVALHYLRLWDTVSANRVDVFLANSHYVARRIWRAYRRRAHVLYPPVDVARFDPTRRREDFYLTMSRLVPYKKIDLIVRTFGRLDRPLVVIGDGPERGRLEALAGPNVTFLGRQEDPVAADLMSRCKAFVFAADEDFGITPVEAQAAGAPVIAYGHGGSLETVQANRTGLHFYEQTEDSLLQAVQAFEARAPFDPAVLRAHAETFRPEHFHVELLAIIAAARQAFRAGHDPEEAVMRLGETPR</sequence>
<dbReference type="Proteomes" id="UP000010467">
    <property type="component" value="Chromosome"/>
</dbReference>